<keyword evidence="4" id="KW-1185">Reference proteome</keyword>
<name>A0AAE0YPV5_9GAST</name>
<evidence type="ECO:0000256" key="1">
    <source>
        <dbReference type="SAM" id="MobiDB-lite"/>
    </source>
</evidence>
<dbReference type="PANTHER" id="PTHR33538:SF2">
    <property type="entry name" value="PROTEIN GAMETE EXPRESSED 1"/>
    <property type="match status" value="1"/>
</dbReference>
<organism evidence="3 4">
    <name type="scientific">Elysia crispata</name>
    <name type="common">lettuce slug</name>
    <dbReference type="NCBI Taxonomy" id="231223"/>
    <lineage>
        <taxon>Eukaryota</taxon>
        <taxon>Metazoa</taxon>
        <taxon>Spiralia</taxon>
        <taxon>Lophotrochozoa</taxon>
        <taxon>Mollusca</taxon>
        <taxon>Gastropoda</taxon>
        <taxon>Heterobranchia</taxon>
        <taxon>Euthyneura</taxon>
        <taxon>Panpulmonata</taxon>
        <taxon>Sacoglossa</taxon>
        <taxon>Placobranchoidea</taxon>
        <taxon>Plakobranchidae</taxon>
        <taxon>Elysia</taxon>
    </lineage>
</organism>
<sequence length="582" mass="66024">MATQSAYYLCWLTLIPALALGTGIDPTRYNEGKRQYELMQKQSERPKYGQCWISAMTTIHFGCKQLTDDTQTRLSLAYLNCFLELQGRPSYSCSEEDEVKDCVKDMKEADRSSFTTFFTHTQNICYFLQAQVWHEQTEDTISRLSDSSYQVVEQLENSHELQKNMLLSQSVSLENQERLMNQTVSLNNIINSSSKTVQVLFDDLKKSTQEQREVIMDLFDQLSKLQTTILGEVSTFYSLCFYVLSIIVCYLLTSTPRTAGARVWLFLIMTISFSLEQTLVPWLSQILATYGYQSEGNSQIYWLQKICRRLFITLALITLATCALLYKDINAVNNQLLLEIRKQNSDIRRSLTGQSRGILPAQPVQSTTLHSDSDYTSGESDLDNDADSDKTYILPENARESDLESFMTLPEDCDSIADQTSLLCELYDLRKATPGQEVANKVDTWLQQNDLGTSESYGTPASAIKHQGSPYNLRPRNIRASPDVSPASRVESAKSFSKTVRQMQEISEKNSRLIRAYQQMGVNAQSPSSRNGRLVTLSPLLQGQKNSPDDLVPIRAGQVRDFERSSIVTRSSRSSMKEKLEF</sequence>
<comment type="caution">
    <text evidence="3">The sequence shown here is derived from an EMBL/GenBank/DDBJ whole genome shotgun (WGS) entry which is preliminary data.</text>
</comment>
<feature type="transmembrane region" description="Helical" evidence="2">
    <location>
        <begin position="309"/>
        <end position="326"/>
    </location>
</feature>
<evidence type="ECO:0000313" key="3">
    <source>
        <dbReference type="EMBL" id="KAK3753460.1"/>
    </source>
</evidence>
<dbReference type="AlphaFoldDB" id="A0AAE0YPV5"/>
<keyword evidence="2" id="KW-1133">Transmembrane helix</keyword>
<proteinExistence type="predicted"/>
<dbReference type="InterPro" id="IPR040346">
    <property type="entry name" value="GEX1/Brambleberry"/>
</dbReference>
<feature type="compositionally biased region" description="Polar residues" evidence="1">
    <location>
        <begin position="363"/>
        <end position="379"/>
    </location>
</feature>
<dbReference type="EMBL" id="JAWDGP010005712">
    <property type="protein sequence ID" value="KAK3753460.1"/>
    <property type="molecule type" value="Genomic_DNA"/>
</dbReference>
<reference evidence="3" key="1">
    <citation type="journal article" date="2023" name="G3 (Bethesda)">
        <title>A reference genome for the long-term kleptoplast-retaining sea slug Elysia crispata morphotype clarki.</title>
        <authorList>
            <person name="Eastman K.E."/>
            <person name="Pendleton A.L."/>
            <person name="Shaikh M.A."/>
            <person name="Suttiyut T."/>
            <person name="Ogas R."/>
            <person name="Tomko P."/>
            <person name="Gavelis G."/>
            <person name="Widhalm J.R."/>
            <person name="Wisecaver J.H."/>
        </authorList>
    </citation>
    <scope>NUCLEOTIDE SEQUENCE</scope>
    <source>
        <strain evidence="3">ECLA1</strain>
    </source>
</reference>
<evidence type="ECO:0000313" key="4">
    <source>
        <dbReference type="Proteomes" id="UP001283361"/>
    </source>
</evidence>
<dbReference type="Proteomes" id="UP001283361">
    <property type="component" value="Unassembled WGS sequence"/>
</dbReference>
<gene>
    <name evidence="3" type="ORF">RRG08_056352</name>
</gene>
<keyword evidence="2" id="KW-0472">Membrane</keyword>
<dbReference type="PANTHER" id="PTHR33538">
    <property type="entry name" value="PROTEIN GAMETE EXPRESSED 1"/>
    <property type="match status" value="1"/>
</dbReference>
<protein>
    <submittedName>
        <fullName evidence="3">Uncharacterized protein</fullName>
    </submittedName>
</protein>
<feature type="transmembrane region" description="Helical" evidence="2">
    <location>
        <begin position="234"/>
        <end position="253"/>
    </location>
</feature>
<feature type="transmembrane region" description="Helical" evidence="2">
    <location>
        <begin position="6"/>
        <end position="24"/>
    </location>
</feature>
<keyword evidence="2" id="KW-0812">Transmembrane</keyword>
<accession>A0AAE0YPV5</accession>
<evidence type="ECO:0000256" key="2">
    <source>
        <dbReference type="SAM" id="Phobius"/>
    </source>
</evidence>
<feature type="region of interest" description="Disordered" evidence="1">
    <location>
        <begin position="362"/>
        <end position="389"/>
    </location>
</feature>